<evidence type="ECO:0000256" key="1">
    <source>
        <dbReference type="SAM" id="SignalP"/>
    </source>
</evidence>
<dbReference type="Proteomes" id="UP000000628">
    <property type="component" value="Chromosome"/>
</dbReference>
<reference evidence="2 3" key="1">
    <citation type="journal article" date="2009" name="Stand. Genomic Sci.">
        <title>Complete genome sequence of Jonesia denitrificans type strain (Prevot 55134).</title>
        <authorList>
            <person name="Pukall R."/>
            <person name="Gehrich-Schroter G."/>
            <person name="Lapidus A."/>
            <person name="Nolan M."/>
            <person name="Glavina Del Rio T."/>
            <person name="Lucas S."/>
            <person name="Chen F."/>
            <person name="Tice H."/>
            <person name="Pitluck S."/>
            <person name="Cheng J.F."/>
            <person name="Copeland A."/>
            <person name="Saunders E."/>
            <person name="Brettin T."/>
            <person name="Detter J.C."/>
            <person name="Bruce D."/>
            <person name="Goodwin L."/>
            <person name="Pati A."/>
            <person name="Ivanova N."/>
            <person name="Mavromatis K."/>
            <person name="Ovchinnikova G."/>
            <person name="Chen A."/>
            <person name="Palaniappan K."/>
            <person name="Land M."/>
            <person name="Hauser L."/>
            <person name="Chang Y.J."/>
            <person name="Jeffries C.D."/>
            <person name="Chain P."/>
            <person name="Goker M."/>
            <person name="Bristow J."/>
            <person name="Eisen J.A."/>
            <person name="Markowitz V."/>
            <person name="Hugenholtz P."/>
            <person name="Kyrpides N.C."/>
            <person name="Klenk H.P."/>
            <person name="Han C."/>
        </authorList>
    </citation>
    <scope>NUCLEOTIDE SEQUENCE [LARGE SCALE GENOMIC DNA]</scope>
    <source>
        <strain evidence="3">ATCC 14870 / DSM 20603 / BCRC 15368 / CIP 55.134 / JCM 11481 / NBRC 15587 / NCTC 10816 / Prevot 55134</strain>
    </source>
</reference>
<dbReference type="RefSeq" id="WP_015772344.1">
    <property type="nucleotide sequence ID" value="NC_013174.1"/>
</dbReference>
<proteinExistence type="predicted"/>
<dbReference type="KEGG" id="jde:Jden_2078"/>
<name>C7R0Z2_JONDD</name>
<dbReference type="AlphaFoldDB" id="C7R0Z2"/>
<dbReference type="OrthoDB" id="3267550at2"/>
<accession>C7R0Z2</accession>
<organism evidence="2 3">
    <name type="scientific">Jonesia denitrificans (strain ATCC 14870 / DSM 20603 / BCRC 15368 / CIP 55.134 / JCM 11481 / NBRC 15587 / NCTC 10816 / Prevot 55134)</name>
    <name type="common">Listeria denitrificans</name>
    <dbReference type="NCBI Taxonomy" id="471856"/>
    <lineage>
        <taxon>Bacteria</taxon>
        <taxon>Bacillati</taxon>
        <taxon>Actinomycetota</taxon>
        <taxon>Actinomycetes</taxon>
        <taxon>Micrococcales</taxon>
        <taxon>Jonesiaceae</taxon>
        <taxon>Jonesia</taxon>
    </lineage>
</organism>
<sequence>MVRTSSPIRVGVTGALAAALVFGASACASTQTQHYYGASDGTRITLDSGTIEVVNLMVVVDDDNTGYLLGAVHNDSRGAETATLTAADSGLSLQVDLGPGATTNFTTDTEPPTLPTVAVPAGGNLIVTVSDAQGVSADVAVPVVDGSLPEYADFLATVSDA</sequence>
<feature type="signal peptide" evidence="1">
    <location>
        <begin position="1"/>
        <end position="28"/>
    </location>
</feature>
<dbReference type="PROSITE" id="PS51257">
    <property type="entry name" value="PROKAR_LIPOPROTEIN"/>
    <property type="match status" value="1"/>
</dbReference>
<evidence type="ECO:0000313" key="2">
    <source>
        <dbReference type="EMBL" id="ACV09716.1"/>
    </source>
</evidence>
<gene>
    <name evidence="2" type="ordered locus">Jden_2078</name>
</gene>
<feature type="chain" id="PRO_5002983076" evidence="1">
    <location>
        <begin position="29"/>
        <end position="161"/>
    </location>
</feature>
<evidence type="ECO:0000313" key="3">
    <source>
        <dbReference type="Proteomes" id="UP000000628"/>
    </source>
</evidence>
<keyword evidence="3" id="KW-1185">Reference proteome</keyword>
<keyword evidence="1" id="KW-0732">Signal</keyword>
<dbReference type="EMBL" id="CP001706">
    <property type="protein sequence ID" value="ACV09716.1"/>
    <property type="molecule type" value="Genomic_DNA"/>
</dbReference>
<protein>
    <submittedName>
        <fullName evidence="2">Cable pili-associated 22 kDa adhesin protein</fullName>
    </submittedName>
</protein>
<dbReference type="HOGENOM" id="CLU_100212_1_0_11"/>